<evidence type="ECO:0000256" key="3">
    <source>
        <dbReference type="ARBA" id="ARBA00022692"/>
    </source>
</evidence>
<comment type="subcellular location">
    <subcellularLocation>
        <location evidence="1">Cell membrane</location>
        <topology evidence="1">Multi-pass membrane protein</topology>
    </subcellularLocation>
</comment>
<keyword evidence="5 6" id="KW-0472">Membrane</keyword>
<feature type="transmembrane region" description="Helical" evidence="6">
    <location>
        <begin position="269"/>
        <end position="290"/>
    </location>
</feature>
<keyword evidence="4 6" id="KW-1133">Transmembrane helix</keyword>
<dbReference type="GO" id="GO:0043190">
    <property type="term" value="C:ATP-binding cassette (ABC) transporter complex"/>
    <property type="evidence" value="ECO:0007669"/>
    <property type="project" value="TreeGrafter"/>
</dbReference>
<keyword evidence="2" id="KW-1003">Cell membrane</keyword>
<evidence type="ECO:0000256" key="6">
    <source>
        <dbReference type="SAM" id="Phobius"/>
    </source>
</evidence>
<reference evidence="7 8" key="1">
    <citation type="submission" date="2017-03" db="EMBL/GenBank/DDBJ databases">
        <title>Genomic and clinical evidence uncovers the enterohepatic species Helicobacter valdiviensis as a potential human intestinal pathogen.</title>
        <authorList>
            <person name="Fresia P."/>
            <person name="Jara R."/>
            <person name="Sierra R."/>
            <person name="Ferres I."/>
            <person name="Greif G."/>
            <person name="Iraola G."/>
            <person name="Collado L."/>
        </authorList>
    </citation>
    <scope>NUCLEOTIDE SEQUENCE [LARGE SCALE GENOMIC DNA]</scope>
    <source>
        <strain evidence="7 8">WBE14</strain>
    </source>
</reference>
<organism evidence="7 8">
    <name type="scientific">Helicobacter valdiviensis</name>
    <dbReference type="NCBI Taxonomy" id="1458358"/>
    <lineage>
        <taxon>Bacteria</taxon>
        <taxon>Pseudomonadati</taxon>
        <taxon>Campylobacterota</taxon>
        <taxon>Epsilonproteobacteria</taxon>
        <taxon>Campylobacterales</taxon>
        <taxon>Helicobacteraceae</taxon>
        <taxon>Helicobacter</taxon>
    </lineage>
</organism>
<dbReference type="AlphaFoldDB" id="A0A2W6MX65"/>
<dbReference type="GO" id="GO:0015920">
    <property type="term" value="P:lipopolysaccharide transport"/>
    <property type="evidence" value="ECO:0007669"/>
    <property type="project" value="TreeGrafter"/>
</dbReference>
<evidence type="ECO:0000313" key="8">
    <source>
        <dbReference type="Proteomes" id="UP000249746"/>
    </source>
</evidence>
<evidence type="ECO:0000313" key="7">
    <source>
        <dbReference type="EMBL" id="PZT49114.1"/>
    </source>
</evidence>
<dbReference type="PANTHER" id="PTHR33529">
    <property type="entry name" value="SLR0882 PROTEIN-RELATED"/>
    <property type="match status" value="1"/>
</dbReference>
<feature type="transmembrane region" description="Helical" evidence="6">
    <location>
        <begin position="12"/>
        <end position="33"/>
    </location>
</feature>
<dbReference type="EMBL" id="NBIU01000001">
    <property type="protein sequence ID" value="PZT49114.1"/>
    <property type="molecule type" value="Genomic_DNA"/>
</dbReference>
<proteinExistence type="predicted"/>
<dbReference type="InterPro" id="IPR005495">
    <property type="entry name" value="LptG/LptF_permease"/>
</dbReference>
<protein>
    <submittedName>
        <fullName evidence="7">Permease</fullName>
    </submittedName>
</protein>
<gene>
    <name evidence="7" type="ORF">B6S12_00540</name>
</gene>
<accession>A0A2W6MX65</accession>
<dbReference type="RefSeq" id="WP_111228865.1">
    <property type="nucleotide sequence ID" value="NZ_NBIU01000001.1"/>
</dbReference>
<evidence type="ECO:0000256" key="2">
    <source>
        <dbReference type="ARBA" id="ARBA00022475"/>
    </source>
</evidence>
<dbReference type="Pfam" id="PF03739">
    <property type="entry name" value="LptF_LptG"/>
    <property type="match status" value="1"/>
</dbReference>
<dbReference type="OrthoDB" id="5372305at2"/>
<evidence type="ECO:0000256" key="5">
    <source>
        <dbReference type="ARBA" id="ARBA00023136"/>
    </source>
</evidence>
<feature type="transmembrane region" description="Helical" evidence="6">
    <location>
        <begin position="45"/>
        <end position="76"/>
    </location>
</feature>
<feature type="transmembrane region" description="Helical" evidence="6">
    <location>
        <begin position="334"/>
        <end position="352"/>
    </location>
</feature>
<dbReference type="Proteomes" id="UP000249746">
    <property type="component" value="Unassembled WGS sequence"/>
</dbReference>
<evidence type="ECO:0000256" key="1">
    <source>
        <dbReference type="ARBA" id="ARBA00004651"/>
    </source>
</evidence>
<feature type="transmembrane region" description="Helical" evidence="6">
    <location>
        <begin position="96"/>
        <end position="116"/>
    </location>
</feature>
<comment type="caution">
    <text evidence="7">The sequence shown here is derived from an EMBL/GenBank/DDBJ whole genome shotgun (WGS) entry which is preliminary data.</text>
</comment>
<sequence length="357" mass="41284">MKLFTRYIVFLYLKYFFIFFASLECFFVVVDLAKYLDRLPSSANLMVLLIFYDFLYASNFILPLALILAQIVLFLALVKNSQFTAFLALGYTKIKLFLPVFISAFLLTCVYVLLNFTSFAYAKEKIDMIVDQGFLGDFKKDLFVKYDHSYVYFGRIFPFLKSAENIKVYEFNSEGTQLERILESQKATFNNNEWILENVSIKQIKNILKLGETPLNIEEQAEYKILSGFKPKILDSIYEQENGMSILDAYEAIFLLKNQEINTQKMRGVLYSLVFFPFFAPLIMVILAYFVPNSNRYCNLVANALGMILMVLVVWGIFFGFSRLSMSGFLQPEISILGPVILLGLSSIWMFFKLSKV</sequence>
<feature type="transmembrane region" description="Helical" evidence="6">
    <location>
        <begin position="302"/>
        <end position="322"/>
    </location>
</feature>
<keyword evidence="3 6" id="KW-0812">Transmembrane</keyword>
<dbReference type="PANTHER" id="PTHR33529:SF6">
    <property type="entry name" value="YJGP_YJGQ FAMILY PERMEASE"/>
    <property type="match status" value="1"/>
</dbReference>
<evidence type="ECO:0000256" key="4">
    <source>
        <dbReference type="ARBA" id="ARBA00022989"/>
    </source>
</evidence>
<keyword evidence="8" id="KW-1185">Reference proteome</keyword>
<name>A0A2W6MX65_9HELI</name>